<dbReference type="PANTHER" id="PTHR30055">
    <property type="entry name" value="HTH-TYPE TRANSCRIPTIONAL REGULATOR RUTR"/>
    <property type="match status" value="1"/>
</dbReference>
<dbReference type="EMBL" id="LLEI02000090">
    <property type="protein sequence ID" value="OAJ92270.1"/>
    <property type="molecule type" value="Genomic_DNA"/>
</dbReference>
<dbReference type="Gene3D" id="1.10.10.60">
    <property type="entry name" value="Homeodomain-like"/>
    <property type="match status" value="1"/>
</dbReference>
<proteinExistence type="predicted"/>
<comment type="caution">
    <text evidence="6">The sequence shown here is derived from an EMBL/GenBank/DDBJ whole genome shotgun (WGS) entry which is preliminary data.</text>
</comment>
<dbReference type="SUPFAM" id="SSF46689">
    <property type="entry name" value="Homeodomain-like"/>
    <property type="match status" value="1"/>
</dbReference>
<name>A0A177XUI0_9VIBR</name>
<dbReference type="PROSITE" id="PS50977">
    <property type="entry name" value="HTH_TETR_2"/>
    <property type="match status" value="1"/>
</dbReference>
<dbReference type="InterPro" id="IPR009057">
    <property type="entry name" value="Homeodomain-like_sf"/>
</dbReference>
<evidence type="ECO:0000313" key="7">
    <source>
        <dbReference type="Proteomes" id="UP000078406"/>
    </source>
</evidence>
<evidence type="ECO:0000313" key="6">
    <source>
        <dbReference type="EMBL" id="OAJ92270.1"/>
    </source>
</evidence>
<gene>
    <name evidence="6" type="ORF">APB76_20905</name>
</gene>
<reference evidence="6 7" key="1">
    <citation type="journal article" date="2016" name="Syst. Appl. Microbiol.">
        <title>Vibrio bivalvicida sp. nov., a novel larval pathogen for bivalve molluscs reared in a hatchery.</title>
        <authorList>
            <person name="Dubert J."/>
            <person name="Romalde J.L."/>
            <person name="Prado S."/>
            <person name="Barja J.L."/>
        </authorList>
    </citation>
    <scope>NUCLEOTIDE SEQUENCE [LARGE SCALE GENOMIC DNA]</scope>
    <source>
        <strain evidence="6 7">605</strain>
    </source>
</reference>
<dbReference type="InterPro" id="IPR001647">
    <property type="entry name" value="HTH_TetR"/>
</dbReference>
<feature type="DNA-binding region" description="H-T-H motif" evidence="4">
    <location>
        <begin position="46"/>
        <end position="65"/>
    </location>
</feature>
<evidence type="ECO:0000256" key="2">
    <source>
        <dbReference type="ARBA" id="ARBA00023125"/>
    </source>
</evidence>
<keyword evidence="3" id="KW-0804">Transcription</keyword>
<organism evidence="6 7">
    <name type="scientific">Vibrio bivalvicida</name>
    <dbReference type="NCBI Taxonomy" id="1276888"/>
    <lineage>
        <taxon>Bacteria</taxon>
        <taxon>Pseudomonadati</taxon>
        <taxon>Pseudomonadota</taxon>
        <taxon>Gammaproteobacteria</taxon>
        <taxon>Vibrionales</taxon>
        <taxon>Vibrionaceae</taxon>
        <taxon>Vibrio</taxon>
        <taxon>Vibrio oreintalis group</taxon>
    </lineage>
</organism>
<dbReference type="AlphaFoldDB" id="A0A177XUI0"/>
<dbReference type="GO" id="GO:0003700">
    <property type="term" value="F:DNA-binding transcription factor activity"/>
    <property type="evidence" value="ECO:0007669"/>
    <property type="project" value="TreeGrafter"/>
</dbReference>
<dbReference type="GO" id="GO:0000976">
    <property type="term" value="F:transcription cis-regulatory region binding"/>
    <property type="evidence" value="ECO:0007669"/>
    <property type="project" value="TreeGrafter"/>
</dbReference>
<protein>
    <submittedName>
        <fullName evidence="6">Transcriptional regulator</fullName>
    </submittedName>
</protein>
<dbReference type="InterPro" id="IPR050109">
    <property type="entry name" value="HTH-type_TetR-like_transc_reg"/>
</dbReference>
<evidence type="ECO:0000256" key="3">
    <source>
        <dbReference type="ARBA" id="ARBA00023163"/>
    </source>
</evidence>
<evidence type="ECO:0000259" key="5">
    <source>
        <dbReference type="PROSITE" id="PS50977"/>
    </source>
</evidence>
<evidence type="ECO:0000256" key="1">
    <source>
        <dbReference type="ARBA" id="ARBA00023015"/>
    </source>
</evidence>
<accession>A0A177XUI0</accession>
<dbReference type="PRINTS" id="PR00455">
    <property type="entry name" value="HTHTETR"/>
</dbReference>
<dbReference type="PANTHER" id="PTHR30055:SF234">
    <property type="entry name" value="HTH-TYPE TRANSCRIPTIONAL REGULATOR BETI"/>
    <property type="match status" value="1"/>
</dbReference>
<keyword evidence="2 4" id="KW-0238">DNA-binding</keyword>
<evidence type="ECO:0000256" key="4">
    <source>
        <dbReference type="PROSITE-ProRule" id="PRU00335"/>
    </source>
</evidence>
<dbReference type="Proteomes" id="UP000078406">
    <property type="component" value="Unassembled WGS sequence"/>
</dbReference>
<feature type="domain" description="HTH tetR-type" evidence="5">
    <location>
        <begin position="23"/>
        <end position="83"/>
    </location>
</feature>
<dbReference type="Gene3D" id="1.10.357.10">
    <property type="entry name" value="Tetracycline Repressor, domain 2"/>
    <property type="match status" value="1"/>
</dbReference>
<dbReference type="Pfam" id="PF00440">
    <property type="entry name" value="TetR_N"/>
    <property type="match status" value="1"/>
</dbReference>
<keyword evidence="1" id="KW-0805">Transcription regulation</keyword>
<sequence length="213" mass="24723">MHLADKEPPIAPKEVNRRERKKQMVRNALLEASYQLFVSKGFDETRIEDITDIVDISSRTFFRYFSCKEDLVLDYYEVEQKEILVALASRPMSESIYTAIRKAAVEVTKGCEEGSYGIDPKRFATIRNLIRKHPMVCARKLSRSESYNQALSDLIAARMEVSMLKDIRPRVLAASIEFAYSTSYDLWKSESQNNMSYYEVLNDVFLFLENNEL</sequence>